<dbReference type="KEGG" id="thei:K1720_06575"/>
<dbReference type="EMBL" id="CP080572">
    <property type="protein sequence ID" value="USH00923.1"/>
    <property type="molecule type" value="Genomic_DNA"/>
</dbReference>
<dbReference type="Proteomes" id="UP001056425">
    <property type="component" value="Chromosome"/>
</dbReference>
<evidence type="ECO:0000313" key="1">
    <source>
        <dbReference type="EMBL" id="USH00923.1"/>
    </source>
</evidence>
<accession>A0A9E7MCT9</accession>
<evidence type="ECO:0000313" key="2">
    <source>
        <dbReference type="Proteomes" id="UP001056425"/>
    </source>
</evidence>
<keyword evidence="2" id="KW-1185">Reference proteome</keyword>
<dbReference type="AlphaFoldDB" id="A0A9E7MCT9"/>
<gene>
    <name evidence="1" type="ORF">K1720_06575</name>
</gene>
<organism evidence="1 2">
    <name type="scientific">Thermococcus argininiproducens</name>
    <dbReference type="NCBI Taxonomy" id="2866384"/>
    <lineage>
        <taxon>Archaea</taxon>
        <taxon>Methanobacteriati</taxon>
        <taxon>Methanobacteriota</taxon>
        <taxon>Thermococci</taxon>
        <taxon>Thermococcales</taxon>
        <taxon>Thermococcaceae</taxon>
        <taxon>Thermococcus</taxon>
    </lineage>
</organism>
<protein>
    <recommendedName>
        <fullName evidence="3">ACT domain-containing protein</fullName>
    </recommendedName>
</protein>
<proteinExistence type="predicted"/>
<evidence type="ECO:0008006" key="3">
    <source>
        <dbReference type="Google" id="ProtNLM"/>
    </source>
</evidence>
<reference evidence="1 2" key="1">
    <citation type="submission" date="2021-08" db="EMBL/GenBank/DDBJ databases">
        <title>Thermococcus onnuriiensis IOH2.</title>
        <authorList>
            <person name="Park Y.-J."/>
        </authorList>
    </citation>
    <scope>NUCLEOTIDE SEQUENCE [LARGE SCALE GENOMIC DNA]</scope>
    <source>
        <strain evidence="1 2">IOH2</strain>
    </source>
</reference>
<sequence length="79" mass="9042">MKIVEIDIKMPYEKRGKILTKVLGKLRGKIKDIHFLPPTSKGISEIRIEVTEENVPELLTHLKNMVKEGKITFKVLSEA</sequence>
<name>A0A9E7MCT9_9EURY</name>